<keyword evidence="3" id="KW-1185">Reference proteome</keyword>
<feature type="domain" description="Heterokaryon incompatibility" evidence="1">
    <location>
        <begin position="44"/>
        <end position="194"/>
    </location>
</feature>
<dbReference type="Pfam" id="PF06985">
    <property type="entry name" value="HET"/>
    <property type="match status" value="1"/>
</dbReference>
<organism evidence="2 3">
    <name type="scientific">Endocarpon pusillum</name>
    <dbReference type="NCBI Taxonomy" id="364733"/>
    <lineage>
        <taxon>Eukaryota</taxon>
        <taxon>Fungi</taxon>
        <taxon>Dikarya</taxon>
        <taxon>Ascomycota</taxon>
        <taxon>Pezizomycotina</taxon>
        <taxon>Eurotiomycetes</taxon>
        <taxon>Chaetothyriomycetidae</taxon>
        <taxon>Verrucariales</taxon>
        <taxon>Verrucariaceae</taxon>
        <taxon>Endocarpon</taxon>
    </lineage>
</organism>
<name>A0A8H7AJ48_9EURO</name>
<evidence type="ECO:0000313" key="3">
    <source>
        <dbReference type="Proteomes" id="UP000606974"/>
    </source>
</evidence>
<proteinExistence type="predicted"/>
<dbReference type="EMBL" id="JAACFV010000034">
    <property type="protein sequence ID" value="KAF7510048.1"/>
    <property type="molecule type" value="Genomic_DNA"/>
</dbReference>
<accession>A0A8H7AJ48</accession>
<evidence type="ECO:0000313" key="2">
    <source>
        <dbReference type="EMBL" id="KAF7510048.1"/>
    </source>
</evidence>
<reference evidence="2" key="1">
    <citation type="submission" date="2020-02" db="EMBL/GenBank/DDBJ databases">
        <authorList>
            <person name="Palmer J.M."/>
        </authorList>
    </citation>
    <scope>NUCLEOTIDE SEQUENCE</scope>
    <source>
        <strain evidence="2">EPUS1.4</strain>
        <tissue evidence="2">Thallus</tissue>
    </source>
</reference>
<dbReference type="PANTHER" id="PTHR24148">
    <property type="entry name" value="ANKYRIN REPEAT DOMAIN-CONTAINING PROTEIN 39 HOMOLOG-RELATED"/>
    <property type="match status" value="1"/>
</dbReference>
<evidence type="ECO:0000259" key="1">
    <source>
        <dbReference type="Pfam" id="PF06985"/>
    </source>
</evidence>
<dbReference type="InterPro" id="IPR052895">
    <property type="entry name" value="HetReg/Transcr_Mod"/>
</dbReference>
<gene>
    <name evidence="2" type="ORF">GJ744_007152</name>
</gene>
<dbReference type="OrthoDB" id="2157530at2759"/>
<protein>
    <recommendedName>
        <fullName evidence="1">Heterokaryon incompatibility domain-containing protein</fullName>
    </recommendedName>
</protein>
<comment type="caution">
    <text evidence="2">The sequence shown here is derived from an EMBL/GenBank/DDBJ whole genome shotgun (WGS) entry which is preliminary data.</text>
</comment>
<dbReference type="Proteomes" id="UP000606974">
    <property type="component" value="Unassembled WGS sequence"/>
</dbReference>
<dbReference type="PANTHER" id="PTHR24148:SF64">
    <property type="entry name" value="HETEROKARYON INCOMPATIBILITY DOMAIN-CONTAINING PROTEIN"/>
    <property type="match status" value="1"/>
</dbReference>
<dbReference type="AlphaFoldDB" id="A0A8H7AJ48"/>
<dbReference type="Pfam" id="PF26639">
    <property type="entry name" value="Het-6_barrel"/>
    <property type="match status" value="1"/>
</dbReference>
<dbReference type="InterPro" id="IPR010730">
    <property type="entry name" value="HET"/>
</dbReference>
<sequence>MTSYVYRPLRNGEIRLFNLSLGSLDDPLVGRLTHHSVDVGVPSYTALSYVWGDAISHVPARILPNASKCITFNLECALRHLRSPDSEVLLWVDALCINQDDNAEKAQQVGLMRDIYAMASEVVAFLGSERYKLSGGAKLASLNAEDRAATGSGSGPCLTDFVDWARTMDQDSVWHGLFSVLCSTWFSRLWVIQEALVARKLSFRCGTESISVQALAGLVSEIPHTVSPSLGGKSAEQEAWKYMLNSIRLIRKIASRNLVGAHTKHKADLLELLWNYRGYKASKARDHLFALLGLANVPYNTLLSPDYTSKLEVVIYRYARFFVEFDKDPIRLLYSARGISNDDRFPSWIPNWILDEEQPGRSCHIACRFLAPAKRFYSATLSTPPSMRIGKTDNVVIVTGSIFSYFTVLGDSHWEEVDQEDNPVQRCLAYIQESDHFVHKLSTYPTGEELEDVKIRLLVGNRAWNPALSYTYLEDDYVRQYKFFRQNFEHTRKPQQRLIALFDAAKNKGKTIGYINALLNMTDVRLCRTKNGYLGLGPLGAQIGDAVCIINGSCVPFVLRSSQDVKGSFQLVGKCYIHGIMDGEAMQMKDLVQKQISLV</sequence>